<comment type="subcellular location">
    <subcellularLocation>
        <location evidence="1">Cell membrane</location>
        <topology evidence="1">Multi-pass membrane protein</topology>
    </subcellularLocation>
</comment>
<feature type="transmembrane region" description="Helical" evidence="7">
    <location>
        <begin position="126"/>
        <end position="144"/>
    </location>
</feature>
<keyword evidence="6 7" id="KW-0472">Membrane</keyword>
<feature type="transmembrane region" description="Helical" evidence="7">
    <location>
        <begin position="282"/>
        <end position="302"/>
    </location>
</feature>
<comment type="caution">
    <text evidence="9">The sequence shown here is derived from an EMBL/GenBank/DDBJ whole genome shotgun (WGS) entry which is preliminary data.</text>
</comment>
<dbReference type="PANTHER" id="PTHR32322">
    <property type="entry name" value="INNER MEMBRANE TRANSPORTER"/>
    <property type="match status" value="1"/>
</dbReference>
<organism evidence="9 10">
    <name type="scientific">Pseudobacteroides cellulosolvens ATCC 35603 = DSM 2933</name>
    <dbReference type="NCBI Taxonomy" id="398512"/>
    <lineage>
        <taxon>Bacteria</taxon>
        <taxon>Bacillati</taxon>
        <taxon>Bacillota</taxon>
        <taxon>Clostridia</taxon>
        <taxon>Eubacteriales</taxon>
        <taxon>Oscillospiraceae</taxon>
        <taxon>Pseudobacteroides</taxon>
    </lineage>
</organism>
<dbReference type="Pfam" id="PF00892">
    <property type="entry name" value="EamA"/>
    <property type="match status" value="2"/>
</dbReference>
<sequence>MDKLKGSFYLFCAFSLAGTSVISARFVSGQLGTFTIAALSLLFAILGLLPVCGFRLISEMKLIHKMNWIIILLQAFFGIFLFRMFLLNGLLHTSSGEAGILTGATPAVTVVLARVILKEHLNKQKIIGILSTIVGILLIQGILLPQRSFSLMHLYGNILVVCAAISESMFNILSRINSVRLVANGQKPLDPIIQTTLVSITAFILCLIPSILENPVLPIKSLNLKQWGSLVWYGLFVTALAFIFWYAGIKRCTASTAAVFSGMMPFTALILSSLVLGENVRWEQWSGGILIVFGILGIEAMYPQLNRQ</sequence>
<gene>
    <name evidence="9" type="ORF">Bccel_3229</name>
</gene>
<keyword evidence="4 7" id="KW-0812">Transmembrane</keyword>
<evidence type="ECO:0000259" key="8">
    <source>
        <dbReference type="Pfam" id="PF00892"/>
    </source>
</evidence>
<dbReference type="PANTHER" id="PTHR32322:SF18">
    <property type="entry name" value="S-ADENOSYLMETHIONINE_S-ADENOSYLHOMOCYSTEINE TRANSPORTER"/>
    <property type="match status" value="1"/>
</dbReference>
<dbReference type="InterPro" id="IPR000620">
    <property type="entry name" value="EamA_dom"/>
</dbReference>
<dbReference type="eggNOG" id="COG0697">
    <property type="taxonomic scope" value="Bacteria"/>
</dbReference>
<feature type="transmembrane region" description="Helical" evidence="7">
    <location>
        <begin position="231"/>
        <end position="249"/>
    </location>
</feature>
<keyword evidence="3" id="KW-1003">Cell membrane</keyword>
<dbReference type="PATRIC" id="fig|398512.5.peg.3389"/>
<dbReference type="InterPro" id="IPR037185">
    <property type="entry name" value="EmrE-like"/>
</dbReference>
<evidence type="ECO:0000256" key="1">
    <source>
        <dbReference type="ARBA" id="ARBA00004651"/>
    </source>
</evidence>
<name>A0A0L6JQ94_9FIRM</name>
<dbReference type="RefSeq" id="WP_036938992.1">
    <property type="nucleotide sequence ID" value="NZ_JQKC01000008.1"/>
</dbReference>
<proteinExistence type="inferred from homology"/>
<feature type="domain" description="EamA" evidence="8">
    <location>
        <begin position="5"/>
        <end position="139"/>
    </location>
</feature>
<evidence type="ECO:0000256" key="3">
    <source>
        <dbReference type="ARBA" id="ARBA00022475"/>
    </source>
</evidence>
<dbReference type="Gene3D" id="1.10.3730.20">
    <property type="match status" value="1"/>
</dbReference>
<dbReference type="STRING" id="398512.Bccel_3229"/>
<dbReference type="InterPro" id="IPR050638">
    <property type="entry name" value="AA-Vitamin_Transporters"/>
</dbReference>
<keyword evidence="10" id="KW-1185">Reference proteome</keyword>
<dbReference type="SUPFAM" id="SSF103481">
    <property type="entry name" value="Multidrug resistance efflux transporter EmrE"/>
    <property type="match status" value="2"/>
</dbReference>
<feature type="domain" description="EamA" evidence="8">
    <location>
        <begin position="155"/>
        <end position="298"/>
    </location>
</feature>
<keyword evidence="5 7" id="KW-1133">Transmembrane helix</keyword>
<dbReference type="EMBL" id="LGTC01000001">
    <property type="protein sequence ID" value="KNY27958.1"/>
    <property type="molecule type" value="Genomic_DNA"/>
</dbReference>
<protein>
    <recommendedName>
        <fullName evidence="8">EamA domain-containing protein</fullName>
    </recommendedName>
</protein>
<dbReference type="AlphaFoldDB" id="A0A0L6JQ94"/>
<feature type="transmembrane region" description="Helical" evidence="7">
    <location>
        <begin position="256"/>
        <end position="276"/>
    </location>
</feature>
<evidence type="ECO:0000313" key="9">
    <source>
        <dbReference type="EMBL" id="KNY27958.1"/>
    </source>
</evidence>
<evidence type="ECO:0000313" key="10">
    <source>
        <dbReference type="Proteomes" id="UP000036923"/>
    </source>
</evidence>
<comment type="similarity">
    <text evidence="2">Belongs to the EamA transporter family.</text>
</comment>
<evidence type="ECO:0000256" key="2">
    <source>
        <dbReference type="ARBA" id="ARBA00007362"/>
    </source>
</evidence>
<feature type="transmembrane region" description="Helical" evidence="7">
    <location>
        <begin position="150"/>
        <end position="170"/>
    </location>
</feature>
<feature type="transmembrane region" description="Helical" evidence="7">
    <location>
        <begin position="98"/>
        <end position="117"/>
    </location>
</feature>
<feature type="transmembrane region" description="Helical" evidence="7">
    <location>
        <begin position="191"/>
        <end position="211"/>
    </location>
</feature>
<accession>A0A0L6JQ94</accession>
<evidence type="ECO:0000256" key="4">
    <source>
        <dbReference type="ARBA" id="ARBA00022692"/>
    </source>
</evidence>
<dbReference type="GO" id="GO:0005886">
    <property type="term" value="C:plasma membrane"/>
    <property type="evidence" value="ECO:0007669"/>
    <property type="project" value="UniProtKB-SubCell"/>
</dbReference>
<reference evidence="10" key="1">
    <citation type="submission" date="2015-07" db="EMBL/GenBank/DDBJ databases">
        <title>Near-Complete Genome Sequence of the Cellulolytic Bacterium Bacteroides (Pseudobacteroides) cellulosolvens ATCC 35603.</title>
        <authorList>
            <person name="Dassa B."/>
            <person name="Utturkar S.M."/>
            <person name="Klingeman D.M."/>
            <person name="Hurt R.A."/>
            <person name="Keller M."/>
            <person name="Xu J."/>
            <person name="Reddy Y.H.K."/>
            <person name="Borovok I."/>
            <person name="Grinberg I.R."/>
            <person name="Lamed R."/>
            <person name="Zhivin O."/>
            <person name="Bayer E.A."/>
            <person name="Brown S.D."/>
        </authorList>
    </citation>
    <scope>NUCLEOTIDE SEQUENCE [LARGE SCALE GENOMIC DNA]</scope>
    <source>
        <strain evidence="10">DSM 2933</strain>
    </source>
</reference>
<feature type="transmembrane region" description="Helical" evidence="7">
    <location>
        <begin position="66"/>
        <end position="86"/>
    </location>
</feature>
<evidence type="ECO:0000256" key="5">
    <source>
        <dbReference type="ARBA" id="ARBA00022989"/>
    </source>
</evidence>
<evidence type="ECO:0000256" key="6">
    <source>
        <dbReference type="ARBA" id="ARBA00023136"/>
    </source>
</evidence>
<evidence type="ECO:0000256" key="7">
    <source>
        <dbReference type="SAM" id="Phobius"/>
    </source>
</evidence>
<feature type="transmembrane region" description="Helical" evidence="7">
    <location>
        <begin position="33"/>
        <end position="54"/>
    </location>
</feature>
<dbReference type="OrthoDB" id="9799821at2"/>
<dbReference type="Proteomes" id="UP000036923">
    <property type="component" value="Unassembled WGS sequence"/>
</dbReference>